<gene>
    <name evidence="4" type="ORF">SAMN05421781_1012</name>
</gene>
<dbReference type="InterPro" id="IPR010994">
    <property type="entry name" value="RuvA_2-like"/>
</dbReference>
<dbReference type="GO" id="GO:0015627">
    <property type="term" value="C:type II protein secretion system complex"/>
    <property type="evidence" value="ECO:0007669"/>
    <property type="project" value="TreeGrafter"/>
</dbReference>
<protein>
    <submittedName>
        <fullName evidence="4">Competence protein ComEA</fullName>
    </submittedName>
</protein>
<dbReference type="PANTHER" id="PTHR21180">
    <property type="entry name" value="ENDONUCLEASE/EXONUCLEASE/PHOSPHATASE FAMILY DOMAIN-CONTAINING PROTEIN 1"/>
    <property type="match status" value="1"/>
</dbReference>
<dbReference type="InterPro" id="IPR003583">
    <property type="entry name" value="Hlx-hairpin-Hlx_DNA-bd_motif"/>
</dbReference>
<keyword evidence="2" id="KW-1133">Transmembrane helix</keyword>
<dbReference type="STRING" id="1122204.SAMN05421781_1012"/>
<evidence type="ECO:0000313" key="4">
    <source>
        <dbReference type="EMBL" id="SDW25987.1"/>
    </source>
</evidence>
<dbReference type="EMBL" id="FNNC01000001">
    <property type="protein sequence ID" value="SDW25987.1"/>
    <property type="molecule type" value="Genomic_DNA"/>
</dbReference>
<keyword evidence="2" id="KW-0472">Membrane</keyword>
<evidence type="ECO:0000256" key="1">
    <source>
        <dbReference type="SAM" id="MobiDB-lite"/>
    </source>
</evidence>
<dbReference type="Pfam" id="PF12836">
    <property type="entry name" value="HHH_3"/>
    <property type="match status" value="1"/>
</dbReference>
<accession>A0A1H2S2W5</accession>
<dbReference type="PANTHER" id="PTHR21180:SF32">
    <property type="entry name" value="ENDONUCLEASE_EXONUCLEASE_PHOSPHATASE FAMILY DOMAIN-CONTAINING PROTEIN 1"/>
    <property type="match status" value="1"/>
</dbReference>
<dbReference type="GO" id="GO:0003677">
    <property type="term" value="F:DNA binding"/>
    <property type="evidence" value="ECO:0007669"/>
    <property type="project" value="InterPro"/>
</dbReference>
<feature type="domain" description="Helix-hairpin-helix DNA-binding motif class 1" evidence="3">
    <location>
        <begin position="185"/>
        <end position="204"/>
    </location>
</feature>
<organism evidence="4 5">
    <name type="scientific">Marinococcus luteus</name>
    <dbReference type="NCBI Taxonomy" id="1122204"/>
    <lineage>
        <taxon>Bacteria</taxon>
        <taxon>Bacillati</taxon>
        <taxon>Bacillota</taxon>
        <taxon>Bacilli</taxon>
        <taxon>Bacillales</taxon>
        <taxon>Bacillaceae</taxon>
        <taxon>Marinococcus</taxon>
    </lineage>
</organism>
<name>A0A1H2S2W5_9BACI</name>
<dbReference type="SMART" id="SM00278">
    <property type="entry name" value="HhH1"/>
    <property type="match status" value="2"/>
</dbReference>
<dbReference type="Gene3D" id="3.10.560.10">
    <property type="entry name" value="Outer membrane lipoprotein wza domain like"/>
    <property type="match status" value="1"/>
</dbReference>
<dbReference type="SUPFAM" id="SSF47781">
    <property type="entry name" value="RuvA domain 2-like"/>
    <property type="match status" value="1"/>
</dbReference>
<dbReference type="InterPro" id="IPR051675">
    <property type="entry name" value="Endo/Exo/Phosphatase_dom_1"/>
</dbReference>
<keyword evidence="2" id="KW-0812">Transmembrane</keyword>
<dbReference type="RefSeq" id="WP_176967648.1">
    <property type="nucleotide sequence ID" value="NZ_FNNC01000001.1"/>
</dbReference>
<dbReference type="InterPro" id="IPR004509">
    <property type="entry name" value="Competence_ComEA_HhH"/>
</dbReference>
<evidence type="ECO:0000259" key="3">
    <source>
        <dbReference type="SMART" id="SM00278"/>
    </source>
</evidence>
<sequence length="207" mass="22526">MSSRWKLIAVSAGGAVCLGIMFLLFWSGMPREQTETQESVPWENQSEENGQEETSGSDSDKETEEPDGDVRVDVKGEVHAPGVYTLQADERVEEAIQKAGGITDRADMLQVNLAERVEDEMVIHIPGEGEETITGPLEENSEEGAVVNVNEAEQVDLETIPGIGPAKAAAILSYREENGSFETIEDLSNVSGIGEKTVEQLRDYISL</sequence>
<dbReference type="GO" id="GO:0006281">
    <property type="term" value="P:DNA repair"/>
    <property type="evidence" value="ECO:0007669"/>
    <property type="project" value="InterPro"/>
</dbReference>
<dbReference type="AlphaFoldDB" id="A0A1H2S2W5"/>
<dbReference type="GO" id="GO:0015628">
    <property type="term" value="P:protein secretion by the type II secretion system"/>
    <property type="evidence" value="ECO:0007669"/>
    <property type="project" value="TreeGrafter"/>
</dbReference>
<dbReference type="Pfam" id="PF10531">
    <property type="entry name" value="SLBB"/>
    <property type="match status" value="1"/>
</dbReference>
<dbReference type="Proteomes" id="UP000199488">
    <property type="component" value="Unassembled WGS sequence"/>
</dbReference>
<keyword evidence="5" id="KW-1185">Reference proteome</keyword>
<dbReference type="InterPro" id="IPR019554">
    <property type="entry name" value="Soluble_ligand-bd"/>
</dbReference>
<dbReference type="Gene3D" id="1.10.150.310">
    <property type="entry name" value="Tex RuvX-like domain-like"/>
    <property type="match status" value="1"/>
</dbReference>
<proteinExistence type="predicted"/>
<evidence type="ECO:0000256" key="2">
    <source>
        <dbReference type="SAM" id="Phobius"/>
    </source>
</evidence>
<reference evidence="4 5" key="1">
    <citation type="submission" date="2016-10" db="EMBL/GenBank/DDBJ databases">
        <authorList>
            <person name="de Groot N.N."/>
        </authorList>
    </citation>
    <scope>NUCLEOTIDE SEQUENCE [LARGE SCALE GENOMIC DNA]</scope>
    <source>
        <strain evidence="4 5">DSM 23126</strain>
    </source>
</reference>
<feature type="transmembrane region" description="Helical" evidence="2">
    <location>
        <begin position="7"/>
        <end position="29"/>
    </location>
</feature>
<feature type="domain" description="Helix-hairpin-helix DNA-binding motif class 1" evidence="3">
    <location>
        <begin position="155"/>
        <end position="174"/>
    </location>
</feature>
<feature type="region of interest" description="Disordered" evidence="1">
    <location>
        <begin position="33"/>
        <end position="73"/>
    </location>
</feature>
<evidence type="ECO:0000313" key="5">
    <source>
        <dbReference type="Proteomes" id="UP000199488"/>
    </source>
</evidence>
<dbReference type="NCBIfam" id="TIGR00426">
    <property type="entry name" value="competence protein ComEA helix-hairpin-helix repeat region"/>
    <property type="match status" value="1"/>
</dbReference>